<dbReference type="GO" id="GO:0008270">
    <property type="term" value="F:zinc ion binding"/>
    <property type="evidence" value="ECO:0007669"/>
    <property type="project" value="UniProtKB-KW"/>
</dbReference>
<feature type="region of interest" description="Disordered" evidence="11">
    <location>
        <begin position="1"/>
        <end position="28"/>
    </location>
</feature>
<dbReference type="InterPro" id="IPR036236">
    <property type="entry name" value="Znf_C2H2_sf"/>
</dbReference>
<feature type="domain" description="C2H2-type" evidence="12">
    <location>
        <begin position="222"/>
        <end position="249"/>
    </location>
</feature>
<keyword evidence="3" id="KW-0677">Repeat</keyword>
<protein>
    <recommendedName>
        <fullName evidence="12">C2H2-type domain-containing protein</fullName>
    </recommendedName>
</protein>
<dbReference type="GO" id="GO:0005634">
    <property type="term" value="C:nucleus"/>
    <property type="evidence" value="ECO:0007669"/>
    <property type="project" value="UniProtKB-SubCell"/>
</dbReference>
<dbReference type="GO" id="GO:0000977">
    <property type="term" value="F:RNA polymerase II transcription regulatory region sequence-specific DNA binding"/>
    <property type="evidence" value="ECO:0007669"/>
    <property type="project" value="TreeGrafter"/>
</dbReference>
<dbReference type="GeneTree" id="ENSGT01150000286939"/>
<evidence type="ECO:0000256" key="1">
    <source>
        <dbReference type="ARBA" id="ARBA00004123"/>
    </source>
</evidence>
<keyword evidence="8" id="KW-0804">Transcription</keyword>
<sequence length="483" mass="53610">MNRDPPCCTPYPSSSDSNVGSDGGKSGGPGVAAGICGFGILDVQKLRDGGDGTDPAAGEEPGESGPLAGFSHGGVPQISNGIRVKEEPNEDFHSLGGSVVVVKVEPDPTNYSSSEDFNVEVKVKREHADDCSFQGEMPSVEARCLPVTTSFTSQGTLDGTLVKPEPCHTSLFAGEEQEKHVENRLSSYNNFFSKYNTRSKGSSQNSCEDSKSNHCPVRKSQFKCRVCKMVFPHHSQLTAHKVVHPDVKRYKCPVCEKAFVHSSQLDMHKIVHAAKKPYNCSVCQKAFLSSTYLKMHLKIHTGETSNKCCVCEKTFCTQYYLKTHQKIHSEENSFRCSICNQKLSTSYYVQKHELICTGRKTLSCSFCNKVFSCLSYLQKHMKICTGEKTFRCHVCKMVFSSLFYLQNHKIIHISKNIFDSPLCKEMSSSSSYLKEDEVVHTSENTFTCSFDKKASNVSHLNVDETIPTDEKTLDSPFCKKVSC</sequence>
<evidence type="ECO:0000256" key="11">
    <source>
        <dbReference type="SAM" id="MobiDB-lite"/>
    </source>
</evidence>
<feature type="domain" description="C2H2-type" evidence="12">
    <location>
        <begin position="306"/>
        <end position="333"/>
    </location>
</feature>
<dbReference type="Ensembl" id="ENSEBUT00000022581.1">
    <property type="protein sequence ID" value="ENSEBUP00000022005.1"/>
    <property type="gene ID" value="ENSEBUG00000013577.1"/>
</dbReference>
<keyword evidence="5" id="KW-0862">Zinc</keyword>
<dbReference type="Gene3D" id="3.30.160.60">
    <property type="entry name" value="Classic Zinc Finger"/>
    <property type="match status" value="5"/>
</dbReference>
<evidence type="ECO:0000256" key="5">
    <source>
        <dbReference type="ARBA" id="ARBA00022833"/>
    </source>
</evidence>
<keyword evidence="2" id="KW-0479">Metal-binding</keyword>
<dbReference type="Pfam" id="PF12874">
    <property type="entry name" value="zf-met"/>
    <property type="match status" value="1"/>
</dbReference>
<evidence type="ECO:0000256" key="6">
    <source>
        <dbReference type="ARBA" id="ARBA00023015"/>
    </source>
</evidence>
<feature type="region of interest" description="Disordered" evidence="11">
    <location>
        <begin position="46"/>
        <end position="76"/>
    </location>
</feature>
<dbReference type="PANTHER" id="PTHR24381">
    <property type="entry name" value="ZINC FINGER PROTEIN"/>
    <property type="match status" value="1"/>
</dbReference>
<dbReference type="PROSITE" id="PS50157">
    <property type="entry name" value="ZINC_FINGER_C2H2_2"/>
    <property type="match status" value="6"/>
</dbReference>
<proteinExistence type="predicted"/>
<dbReference type="FunFam" id="3.30.160.60:FF:000005">
    <property type="entry name" value="Zinc finger protein 14 homolog"/>
    <property type="match status" value="1"/>
</dbReference>
<dbReference type="FunFam" id="3.30.160.60:FF:001485">
    <property type="entry name" value="Krueppel-related zinc finger protein"/>
    <property type="match status" value="1"/>
</dbReference>
<organism evidence="13 14">
    <name type="scientific">Eptatretus burgeri</name>
    <name type="common">Inshore hagfish</name>
    <dbReference type="NCBI Taxonomy" id="7764"/>
    <lineage>
        <taxon>Eukaryota</taxon>
        <taxon>Metazoa</taxon>
        <taxon>Chordata</taxon>
        <taxon>Craniata</taxon>
        <taxon>Vertebrata</taxon>
        <taxon>Cyclostomata</taxon>
        <taxon>Myxini</taxon>
        <taxon>Myxiniformes</taxon>
        <taxon>Myxinidae</taxon>
        <taxon>Eptatretinae</taxon>
        <taxon>Eptatretus</taxon>
    </lineage>
</organism>
<dbReference type="PROSITE" id="PS00028">
    <property type="entry name" value="ZINC_FINGER_C2H2_1"/>
    <property type="match status" value="4"/>
</dbReference>
<dbReference type="InterPro" id="IPR013087">
    <property type="entry name" value="Znf_C2H2_type"/>
</dbReference>
<keyword evidence="6" id="KW-0805">Transcription regulation</keyword>
<evidence type="ECO:0000259" key="12">
    <source>
        <dbReference type="PROSITE" id="PS50157"/>
    </source>
</evidence>
<feature type="domain" description="C2H2-type" evidence="12">
    <location>
        <begin position="278"/>
        <end position="305"/>
    </location>
</feature>
<feature type="domain" description="C2H2-type" evidence="12">
    <location>
        <begin position="362"/>
        <end position="389"/>
    </location>
</feature>
<dbReference type="AlphaFoldDB" id="A0A8C4R0M5"/>
<dbReference type="GO" id="GO:0000981">
    <property type="term" value="F:DNA-binding transcription factor activity, RNA polymerase II-specific"/>
    <property type="evidence" value="ECO:0007669"/>
    <property type="project" value="TreeGrafter"/>
</dbReference>
<keyword evidence="14" id="KW-1185">Reference proteome</keyword>
<comment type="subcellular location">
    <subcellularLocation>
        <location evidence="1">Nucleus</location>
    </subcellularLocation>
</comment>
<keyword evidence="7" id="KW-0238">DNA-binding</keyword>
<dbReference type="Proteomes" id="UP000694388">
    <property type="component" value="Unplaced"/>
</dbReference>
<feature type="domain" description="C2H2-type" evidence="12">
    <location>
        <begin position="250"/>
        <end position="277"/>
    </location>
</feature>
<dbReference type="Pfam" id="PF00096">
    <property type="entry name" value="zf-C2H2"/>
    <property type="match status" value="4"/>
</dbReference>
<evidence type="ECO:0000313" key="13">
    <source>
        <dbReference type="Ensembl" id="ENSEBUP00000022005.1"/>
    </source>
</evidence>
<dbReference type="SUPFAM" id="SSF57667">
    <property type="entry name" value="beta-beta-alpha zinc fingers"/>
    <property type="match status" value="5"/>
</dbReference>
<dbReference type="PANTHER" id="PTHR24381:SF393">
    <property type="entry name" value="CHROMATIN-LINKED ADAPTOR FOR MSL PROTEINS, ISOFORM B"/>
    <property type="match status" value="1"/>
</dbReference>
<feature type="domain" description="C2H2-type" evidence="12">
    <location>
        <begin position="390"/>
        <end position="417"/>
    </location>
</feature>
<evidence type="ECO:0000313" key="14">
    <source>
        <dbReference type="Proteomes" id="UP000694388"/>
    </source>
</evidence>
<reference evidence="13" key="1">
    <citation type="submission" date="2025-08" db="UniProtKB">
        <authorList>
            <consortium name="Ensembl"/>
        </authorList>
    </citation>
    <scope>IDENTIFICATION</scope>
</reference>
<evidence type="ECO:0000256" key="10">
    <source>
        <dbReference type="PROSITE-ProRule" id="PRU00042"/>
    </source>
</evidence>
<keyword evidence="4 10" id="KW-0863">Zinc-finger</keyword>
<reference evidence="13" key="2">
    <citation type="submission" date="2025-09" db="UniProtKB">
        <authorList>
            <consortium name="Ensembl"/>
        </authorList>
    </citation>
    <scope>IDENTIFICATION</scope>
</reference>
<evidence type="ECO:0000256" key="7">
    <source>
        <dbReference type="ARBA" id="ARBA00023125"/>
    </source>
</evidence>
<evidence type="ECO:0000256" key="3">
    <source>
        <dbReference type="ARBA" id="ARBA00022737"/>
    </source>
</evidence>
<keyword evidence="9" id="KW-0539">Nucleus</keyword>
<evidence type="ECO:0000256" key="4">
    <source>
        <dbReference type="ARBA" id="ARBA00022771"/>
    </source>
</evidence>
<evidence type="ECO:0000256" key="2">
    <source>
        <dbReference type="ARBA" id="ARBA00022723"/>
    </source>
</evidence>
<accession>A0A8C4R0M5</accession>
<evidence type="ECO:0000256" key="8">
    <source>
        <dbReference type="ARBA" id="ARBA00023163"/>
    </source>
</evidence>
<name>A0A8C4R0M5_EPTBU</name>
<dbReference type="SMART" id="SM00355">
    <property type="entry name" value="ZnF_C2H2"/>
    <property type="match status" value="7"/>
</dbReference>
<evidence type="ECO:0000256" key="9">
    <source>
        <dbReference type="ARBA" id="ARBA00023242"/>
    </source>
</evidence>